<accession>A0A8J5T5U2</accession>
<reference evidence="5" key="2">
    <citation type="submission" date="2021-02" db="EMBL/GenBank/DDBJ databases">
        <authorList>
            <person name="Kimball J.A."/>
            <person name="Haas M.W."/>
            <person name="Macchietto M."/>
            <person name="Kono T."/>
            <person name="Duquette J."/>
            <person name="Shao M."/>
        </authorList>
    </citation>
    <scope>NUCLEOTIDE SEQUENCE</scope>
    <source>
        <tissue evidence="5">Fresh leaf tissue</tissue>
    </source>
</reference>
<evidence type="ECO:0000313" key="5">
    <source>
        <dbReference type="EMBL" id="KAG8080292.1"/>
    </source>
</evidence>
<gene>
    <name evidence="5" type="ORF">GUJ93_ZPchr0007g3277</name>
</gene>
<dbReference type="AlphaFoldDB" id="A0A8J5T5U2"/>
<dbReference type="PROSITE" id="PS01034">
    <property type="entry name" value="GH16_1"/>
    <property type="match status" value="1"/>
</dbReference>
<protein>
    <recommendedName>
        <fullName evidence="4">GH16 domain-containing protein</fullName>
    </recommendedName>
</protein>
<comment type="caution">
    <text evidence="5">The sequence shown here is derived from an EMBL/GenBank/DDBJ whole genome shotgun (WGS) entry which is preliminary data.</text>
</comment>
<feature type="region of interest" description="Disordered" evidence="3">
    <location>
        <begin position="157"/>
        <end position="183"/>
    </location>
</feature>
<dbReference type="Pfam" id="PF00722">
    <property type="entry name" value="Glyco_hydro_16"/>
    <property type="match status" value="1"/>
</dbReference>
<dbReference type="InterPro" id="IPR008263">
    <property type="entry name" value="GH16_AS"/>
</dbReference>
<evidence type="ECO:0000259" key="4">
    <source>
        <dbReference type="PROSITE" id="PS51762"/>
    </source>
</evidence>
<evidence type="ECO:0000313" key="6">
    <source>
        <dbReference type="Proteomes" id="UP000729402"/>
    </source>
</evidence>
<name>A0A8J5T5U2_ZIZPA</name>
<proteinExistence type="predicted"/>
<dbReference type="OrthoDB" id="4781at2759"/>
<dbReference type="Proteomes" id="UP000729402">
    <property type="component" value="Unassembled WGS sequence"/>
</dbReference>
<organism evidence="5 6">
    <name type="scientific">Zizania palustris</name>
    <name type="common">Northern wild rice</name>
    <dbReference type="NCBI Taxonomy" id="103762"/>
    <lineage>
        <taxon>Eukaryota</taxon>
        <taxon>Viridiplantae</taxon>
        <taxon>Streptophyta</taxon>
        <taxon>Embryophyta</taxon>
        <taxon>Tracheophyta</taxon>
        <taxon>Spermatophyta</taxon>
        <taxon>Magnoliopsida</taxon>
        <taxon>Liliopsida</taxon>
        <taxon>Poales</taxon>
        <taxon>Poaceae</taxon>
        <taxon>BOP clade</taxon>
        <taxon>Oryzoideae</taxon>
        <taxon>Oryzeae</taxon>
        <taxon>Zizaniinae</taxon>
        <taxon>Zizania</taxon>
    </lineage>
</organism>
<dbReference type="GO" id="GO:0005975">
    <property type="term" value="P:carbohydrate metabolic process"/>
    <property type="evidence" value="ECO:0007669"/>
    <property type="project" value="InterPro"/>
</dbReference>
<sequence>MCSDLDAAPERDELDFEFLGNRTGQPYVIQTNVYRSGVGGREMRHSLWFDPTADFHTYSILWNPKQIVFFVDKVPIREYRNSEKTNTFFPIMKPMYVFSSIWNADDWATRGGLEKTDWTKAPFISSYSDFTTDACAWGPAAAGGGATPPPSCAAATGYSWWDQPPRGRSTTPSARTPPGWRGTSSLRLLRRPQAVPRPAGGVRAPDDQLVIPPPSSRDHLCGQDGFFGVFGYRVTSIFFGLAREDVTLEPYIFFLDQKAKFLQLFSLSL</sequence>
<dbReference type="EMBL" id="JAAALK010000282">
    <property type="protein sequence ID" value="KAG8080292.1"/>
    <property type="molecule type" value="Genomic_DNA"/>
</dbReference>
<dbReference type="PROSITE" id="PS51762">
    <property type="entry name" value="GH16_2"/>
    <property type="match status" value="1"/>
</dbReference>
<dbReference type="InterPro" id="IPR044791">
    <property type="entry name" value="Beta-glucanase/XTH"/>
</dbReference>
<keyword evidence="2" id="KW-0326">Glycosidase</keyword>
<feature type="domain" description="GH16" evidence="4">
    <location>
        <begin position="1"/>
        <end position="127"/>
    </location>
</feature>
<dbReference type="PANTHER" id="PTHR31062">
    <property type="entry name" value="XYLOGLUCAN ENDOTRANSGLUCOSYLASE/HYDROLASE PROTEIN 8-RELATED"/>
    <property type="match status" value="1"/>
</dbReference>
<evidence type="ECO:0000256" key="3">
    <source>
        <dbReference type="SAM" id="MobiDB-lite"/>
    </source>
</evidence>
<keyword evidence="6" id="KW-1185">Reference proteome</keyword>
<evidence type="ECO:0000256" key="1">
    <source>
        <dbReference type="ARBA" id="ARBA00022801"/>
    </source>
</evidence>
<reference evidence="5" key="1">
    <citation type="journal article" date="2021" name="bioRxiv">
        <title>Whole Genome Assembly and Annotation of Northern Wild Rice, Zizania palustris L., Supports a Whole Genome Duplication in the Zizania Genus.</title>
        <authorList>
            <person name="Haas M."/>
            <person name="Kono T."/>
            <person name="Macchietto M."/>
            <person name="Millas R."/>
            <person name="McGilp L."/>
            <person name="Shao M."/>
            <person name="Duquette J."/>
            <person name="Hirsch C.N."/>
            <person name="Kimball J."/>
        </authorList>
    </citation>
    <scope>NUCLEOTIDE SEQUENCE</scope>
    <source>
        <tissue evidence="5">Fresh leaf tissue</tissue>
    </source>
</reference>
<evidence type="ECO:0000256" key="2">
    <source>
        <dbReference type="ARBA" id="ARBA00023295"/>
    </source>
</evidence>
<dbReference type="InterPro" id="IPR000757">
    <property type="entry name" value="Beta-glucanase-like"/>
</dbReference>
<dbReference type="GO" id="GO:0004553">
    <property type="term" value="F:hydrolase activity, hydrolyzing O-glycosyl compounds"/>
    <property type="evidence" value="ECO:0007669"/>
    <property type="project" value="InterPro"/>
</dbReference>
<keyword evidence="1" id="KW-0378">Hydrolase</keyword>